<keyword evidence="2" id="KW-1185">Reference proteome</keyword>
<evidence type="ECO:0000313" key="1">
    <source>
        <dbReference type="EMBL" id="KAK3272653.1"/>
    </source>
</evidence>
<evidence type="ECO:0000313" key="2">
    <source>
        <dbReference type="Proteomes" id="UP001190700"/>
    </source>
</evidence>
<dbReference type="Gene3D" id="3.40.1280.10">
    <property type="match status" value="1"/>
</dbReference>
<dbReference type="AlphaFoldDB" id="A0AAE0G6Y0"/>
<sequence>MAGISAKRFRILIDNIPVDNVGNIGTSVILISTILQAAIGTHHIPKTFTEEPVGRPRHSAASRAWPARGFAGGKMKTMLQYRRQGLVVLSHSGELSEALPHEHGMIYPGGTDAGRDARSEWAQSVRKATGRVQHRAWGNVGERLDPPAALLDFTVVLLAPKFATSLSSTARAMNCFECEDLRIVAPRTSPTNKRVLRAVCGGQQVLWRAVLPGCKHRRLPCSPDASIDGLW</sequence>
<dbReference type="InterPro" id="IPR029026">
    <property type="entry name" value="tRNA_m1G_MTases_N"/>
</dbReference>
<name>A0AAE0G6Y0_9CHLO</name>
<protein>
    <submittedName>
        <fullName evidence="1">Uncharacterized protein</fullName>
    </submittedName>
</protein>
<comment type="caution">
    <text evidence="1">The sequence shown here is derived from an EMBL/GenBank/DDBJ whole genome shotgun (WGS) entry which is preliminary data.</text>
</comment>
<proteinExistence type="predicted"/>
<dbReference type="Proteomes" id="UP001190700">
    <property type="component" value="Unassembled WGS sequence"/>
</dbReference>
<organism evidence="1 2">
    <name type="scientific">Cymbomonas tetramitiformis</name>
    <dbReference type="NCBI Taxonomy" id="36881"/>
    <lineage>
        <taxon>Eukaryota</taxon>
        <taxon>Viridiplantae</taxon>
        <taxon>Chlorophyta</taxon>
        <taxon>Pyramimonadophyceae</taxon>
        <taxon>Pyramimonadales</taxon>
        <taxon>Pyramimonadaceae</taxon>
        <taxon>Cymbomonas</taxon>
    </lineage>
</organism>
<reference evidence="1 2" key="1">
    <citation type="journal article" date="2015" name="Genome Biol. Evol.">
        <title>Comparative Genomics of a Bacterivorous Green Alga Reveals Evolutionary Causalities and Consequences of Phago-Mixotrophic Mode of Nutrition.</title>
        <authorList>
            <person name="Burns J.A."/>
            <person name="Paasch A."/>
            <person name="Narechania A."/>
            <person name="Kim E."/>
        </authorList>
    </citation>
    <scope>NUCLEOTIDE SEQUENCE [LARGE SCALE GENOMIC DNA]</scope>
    <source>
        <strain evidence="1 2">PLY_AMNH</strain>
    </source>
</reference>
<dbReference type="EMBL" id="LGRX02008858">
    <property type="protein sequence ID" value="KAK3272653.1"/>
    <property type="molecule type" value="Genomic_DNA"/>
</dbReference>
<accession>A0AAE0G6Y0</accession>
<gene>
    <name evidence="1" type="ORF">CYMTET_19063</name>
</gene>